<proteinExistence type="predicted"/>
<protein>
    <submittedName>
        <fullName evidence="1">Uncharacterized protein</fullName>
    </submittedName>
</protein>
<dbReference type="EMBL" id="CAADRP010000657">
    <property type="protein sequence ID" value="VFU30661.1"/>
    <property type="molecule type" value="Genomic_DNA"/>
</dbReference>
<sequence>MRYWVPSDRTTTSKPNTPAVVLVHGFGLDGILTWKFQAGLSYGGIVCFKTAEMFPDSVESMVVGCTVMGMTESTVVLSQRELASHLAQNTCCLTQ</sequence>
<dbReference type="PANTHER" id="PTHR43139">
    <property type="entry name" value="SI:DKEY-122A22.2"/>
    <property type="match status" value="1"/>
</dbReference>
<gene>
    <name evidence="1" type="ORF">SVIM_LOCUS122296</name>
</gene>
<name>A0A6N2KRK1_SALVM</name>
<dbReference type="InterPro" id="IPR052370">
    <property type="entry name" value="Meta-cleavage_hydrolase"/>
</dbReference>
<dbReference type="SUPFAM" id="SSF53474">
    <property type="entry name" value="alpha/beta-Hydrolases"/>
    <property type="match status" value="1"/>
</dbReference>
<organism evidence="1">
    <name type="scientific">Salix viminalis</name>
    <name type="common">Common osier</name>
    <name type="synonym">Basket willow</name>
    <dbReference type="NCBI Taxonomy" id="40686"/>
    <lineage>
        <taxon>Eukaryota</taxon>
        <taxon>Viridiplantae</taxon>
        <taxon>Streptophyta</taxon>
        <taxon>Embryophyta</taxon>
        <taxon>Tracheophyta</taxon>
        <taxon>Spermatophyta</taxon>
        <taxon>Magnoliopsida</taxon>
        <taxon>eudicotyledons</taxon>
        <taxon>Gunneridae</taxon>
        <taxon>Pentapetalae</taxon>
        <taxon>rosids</taxon>
        <taxon>fabids</taxon>
        <taxon>Malpighiales</taxon>
        <taxon>Salicaceae</taxon>
        <taxon>Saliceae</taxon>
        <taxon>Salix</taxon>
    </lineage>
</organism>
<dbReference type="AlphaFoldDB" id="A0A6N2KRK1"/>
<accession>A0A6N2KRK1</accession>
<reference evidence="1" key="1">
    <citation type="submission" date="2019-03" db="EMBL/GenBank/DDBJ databases">
        <authorList>
            <person name="Mank J."/>
            <person name="Almeida P."/>
        </authorList>
    </citation>
    <scope>NUCLEOTIDE SEQUENCE</scope>
    <source>
        <strain evidence="1">78183</strain>
    </source>
</reference>
<evidence type="ECO:0000313" key="1">
    <source>
        <dbReference type="EMBL" id="VFU30661.1"/>
    </source>
</evidence>
<dbReference type="PANTHER" id="PTHR43139:SF22">
    <property type="entry name" value="AB HYDROLASE-1 DOMAIN-CONTAINING PROTEIN"/>
    <property type="match status" value="1"/>
</dbReference>
<dbReference type="InterPro" id="IPR029058">
    <property type="entry name" value="AB_hydrolase_fold"/>
</dbReference>